<protein>
    <submittedName>
        <fullName evidence="1">Uncharacterized protein</fullName>
    </submittedName>
</protein>
<dbReference type="Proteomes" id="UP001163603">
    <property type="component" value="Chromosome 11"/>
</dbReference>
<keyword evidence="2" id="KW-1185">Reference proteome</keyword>
<sequence length="360" mass="40608">MYSTAICHVVAMPYPGRGHINPLMNLCKLLVSRKQDIIITFVVTEEWLGLIGSNPRPDNIRFRTIPNVIPSERVRAQEFSGFYEAVMIKMEAPFEQLLDRLEPPVTAIIADLELRWPINLGTRRNIPVAALWTASTLYFSLLYHFYQFSKEHLAVLNLPDHVDYIPGISSSNIADLKTVFHKNDNGVLQLLLDCISRVPKAQYLLFTSIYELEPQVTNSIISAFPFPVYHIEKGEERVDYIPGVSSTRLMDFPLHISGLEPYAIDALRARILLLIYPSGPSIPWFKFGDNSSLSTQMDEIAAGSSSGGVRILGVVRGETGGFWTDCGWNSIREGVFEGMPFLSFPKEWTKLQIVSQSRKI</sequence>
<organism evidence="1 2">
    <name type="scientific">Pistacia integerrima</name>
    <dbReference type="NCBI Taxonomy" id="434235"/>
    <lineage>
        <taxon>Eukaryota</taxon>
        <taxon>Viridiplantae</taxon>
        <taxon>Streptophyta</taxon>
        <taxon>Embryophyta</taxon>
        <taxon>Tracheophyta</taxon>
        <taxon>Spermatophyta</taxon>
        <taxon>Magnoliopsida</taxon>
        <taxon>eudicotyledons</taxon>
        <taxon>Gunneridae</taxon>
        <taxon>Pentapetalae</taxon>
        <taxon>rosids</taxon>
        <taxon>malvids</taxon>
        <taxon>Sapindales</taxon>
        <taxon>Anacardiaceae</taxon>
        <taxon>Pistacia</taxon>
    </lineage>
</organism>
<dbReference type="EMBL" id="CM047746">
    <property type="protein sequence ID" value="KAJ0020228.1"/>
    <property type="molecule type" value="Genomic_DNA"/>
</dbReference>
<comment type="caution">
    <text evidence="1">The sequence shown here is derived from an EMBL/GenBank/DDBJ whole genome shotgun (WGS) entry which is preliminary data.</text>
</comment>
<name>A0ACC0XM89_9ROSI</name>
<reference evidence="2" key="1">
    <citation type="journal article" date="2023" name="G3 (Bethesda)">
        <title>Genome assembly and association tests identify interacting loci associated with vigor, precocity, and sex in interspecific pistachio rootstocks.</title>
        <authorList>
            <person name="Palmer W."/>
            <person name="Jacygrad E."/>
            <person name="Sagayaradj S."/>
            <person name="Cavanaugh K."/>
            <person name="Han R."/>
            <person name="Bertier L."/>
            <person name="Beede B."/>
            <person name="Kafkas S."/>
            <person name="Golino D."/>
            <person name="Preece J."/>
            <person name="Michelmore R."/>
        </authorList>
    </citation>
    <scope>NUCLEOTIDE SEQUENCE [LARGE SCALE GENOMIC DNA]</scope>
</reference>
<evidence type="ECO:0000313" key="2">
    <source>
        <dbReference type="Proteomes" id="UP001163603"/>
    </source>
</evidence>
<accession>A0ACC0XM89</accession>
<evidence type="ECO:0000313" key="1">
    <source>
        <dbReference type="EMBL" id="KAJ0020228.1"/>
    </source>
</evidence>
<gene>
    <name evidence="1" type="ORF">Pint_32461</name>
</gene>
<proteinExistence type="predicted"/>